<evidence type="ECO:0000313" key="3">
    <source>
        <dbReference type="Proteomes" id="UP000799757"/>
    </source>
</evidence>
<dbReference type="AlphaFoldDB" id="A0A6A6XLI7"/>
<proteinExistence type="predicted"/>
<organism evidence="2 3">
    <name type="scientific">Melanomma pulvis-pyrius CBS 109.77</name>
    <dbReference type="NCBI Taxonomy" id="1314802"/>
    <lineage>
        <taxon>Eukaryota</taxon>
        <taxon>Fungi</taxon>
        <taxon>Dikarya</taxon>
        <taxon>Ascomycota</taxon>
        <taxon>Pezizomycotina</taxon>
        <taxon>Dothideomycetes</taxon>
        <taxon>Pleosporomycetidae</taxon>
        <taxon>Pleosporales</taxon>
        <taxon>Melanommataceae</taxon>
        <taxon>Melanomma</taxon>
    </lineage>
</organism>
<accession>A0A6A6XLI7</accession>
<dbReference type="Proteomes" id="UP000799757">
    <property type="component" value="Unassembled WGS sequence"/>
</dbReference>
<evidence type="ECO:0000256" key="1">
    <source>
        <dbReference type="SAM" id="SignalP"/>
    </source>
</evidence>
<sequence length="131" mass="14387">MRITFLTSVALLSGTALSTPLGIIERGERDLGFYMTTDPEWGYGHQTGERLHDWTSDPGCVSLEGTPFDKSISSFGPDEGVKCTVYDETDCTGEELVIFHPGYAEMGWDGWDDRISSLNCSACFIGVDGCW</sequence>
<protein>
    <submittedName>
        <fullName evidence="2">Uncharacterized protein</fullName>
    </submittedName>
</protein>
<feature type="chain" id="PRO_5025332369" evidence="1">
    <location>
        <begin position="19"/>
        <end position="131"/>
    </location>
</feature>
<evidence type="ECO:0000313" key="2">
    <source>
        <dbReference type="EMBL" id="KAF2797048.1"/>
    </source>
</evidence>
<feature type="signal peptide" evidence="1">
    <location>
        <begin position="1"/>
        <end position="18"/>
    </location>
</feature>
<reference evidence="2" key="1">
    <citation type="journal article" date="2020" name="Stud. Mycol.">
        <title>101 Dothideomycetes genomes: a test case for predicting lifestyles and emergence of pathogens.</title>
        <authorList>
            <person name="Haridas S."/>
            <person name="Albert R."/>
            <person name="Binder M."/>
            <person name="Bloem J."/>
            <person name="Labutti K."/>
            <person name="Salamov A."/>
            <person name="Andreopoulos B."/>
            <person name="Baker S."/>
            <person name="Barry K."/>
            <person name="Bills G."/>
            <person name="Bluhm B."/>
            <person name="Cannon C."/>
            <person name="Castanera R."/>
            <person name="Culley D."/>
            <person name="Daum C."/>
            <person name="Ezra D."/>
            <person name="Gonzalez J."/>
            <person name="Henrissat B."/>
            <person name="Kuo A."/>
            <person name="Liang C."/>
            <person name="Lipzen A."/>
            <person name="Lutzoni F."/>
            <person name="Magnuson J."/>
            <person name="Mondo S."/>
            <person name="Nolan M."/>
            <person name="Ohm R."/>
            <person name="Pangilinan J."/>
            <person name="Park H.-J."/>
            <person name="Ramirez L."/>
            <person name="Alfaro M."/>
            <person name="Sun H."/>
            <person name="Tritt A."/>
            <person name="Yoshinaga Y."/>
            <person name="Zwiers L.-H."/>
            <person name="Turgeon B."/>
            <person name="Goodwin S."/>
            <person name="Spatafora J."/>
            <person name="Crous P."/>
            <person name="Grigoriev I."/>
        </authorList>
    </citation>
    <scope>NUCLEOTIDE SEQUENCE</scope>
    <source>
        <strain evidence="2">CBS 109.77</strain>
    </source>
</reference>
<dbReference type="Gene3D" id="2.60.20.10">
    <property type="entry name" value="Crystallins"/>
    <property type="match status" value="1"/>
</dbReference>
<keyword evidence="3" id="KW-1185">Reference proteome</keyword>
<dbReference type="EMBL" id="MU001816">
    <property type="protein sequence ID" value="KAF2797048.1"/>
    <property type="molecule type" value="Genomic_DNA"/>
</dbReference>
<dbReference type="OrthoDB" id="2910287at2759"/>
<keyword evidence="1" id="KW-0732">Signal</keyword>
<gene>
    <name evidence="2" type="ORF">K505DRAFT_151410</name>
</gene>
<name>A0A6A6XLI7_9PLEO</name>